<feature type="region of interest" description="Disordered" evidence="1">
    <location>
        <begin position="49"/>
        <end position="85"/>
    </location>
</feature>
<evidence type="ECO:0000313" key="3">
    <source>
        <dbReference type="Proteomes" id="UP000316225"/>
    </source>
</evidence>
<proteinExistence type="predicted"/>
<accession>A0A562NL31</accession>
<evidence type="ECO:0000313" key="2">
    <source>
        <dbReference type="EMBL" id="TWI32780.1"/>
    </source>
</evidence>
<organism evidence="2 3">
    <name type="scientific">Paracoccus sulfuroxidans</name>
    <dbReference type="NCBI Taxonomy" id="384678"/>
    <lineage>
        <taxon>Bacteria</taxon>
        <taxon>Pseudomonadati</taxon>
        <taxon>Pseudomonadota</taxon>
        <taxon>Alphaproteobacteria</taxon>
        <taxon>Rhodobacterales</taxon>
        <taxon>Paracoccaceae</taxon>
        <taxon>Paracoccus</taxon>
    </lineage>
</organism>
<reference evidence="2 3" key="1">
    <citation type="journal article" date="2015" name="Stand. Genomic Sci.">
        <title>Genomic Encyclopedia of Bacterial and Archaeal Type Strains, Phase III: the genomes of soil and plant-associated and newly described type strains.</title>
        <authorList>
            <person name="Whitman W.B."/>
            <person name="Woyke T."/>
            <person name="Klenk H.P."/>
            <person name="Zhou Y."/>
            <person name="Lilburn T.G."/>
            <person name="Beck B.J."/>
            <person name="De Vos P."/>
            <person name="Vandamme P."/>
            <person name="Eisen J.A."/>
            <person name="Garrity G."/>
            <person name="Hugenholtz P."/>
            <person name="Kyrpides N.C."/>
        </authorList>
    </citation>
    <scope>NUCLEOTIDE SEQUENCE [LARGE SCALE GENOMIC DNA]</scope>
    <source>
        <strain evidence="2 3">CGMCC 1.5364</strain>
    </source>
</reference>
<name>A0A562NL31_9RHOB</name>
<dbReference type="AlphaFoldDB" id="A0A562NL31"/>
<dbReference type="Proteomes" id="UP000316225">
    <property type="component" value="Unassembled WGS sequence"/>
</dbReference>
<keyword evidence="3" id="KW-1185">Reference proteome</keyword>
<protein>
    <submittedName>
        <fullName evidence="2">Uncharacterized protein</fullName>
    </submittedName>
</protein>
<gene>
    <name evidence="2" type="ORF">IQ24_02655</name>
</gene>
<sequence>MANRQIPEHRVSYQCRTCERDCAPEDFYVSSKTQCKECVKARVRERARTNPSVQEYDRQRAKLPHRRKNSTNVTSRWRAQNPDGYKAHSAVSNAIRDGRLKREPCLFCGTDRVHAHHRDYARPLDVIWLCPKCHHRLHAAFPETEGSNKRLSK</sequence>
<comment type="caution">
    <text evidence="2">The sequence shown here is derived from an EMBL/GenBank/DDBJ whole genome shotgun (WGS) entry which is preliminary data.</text>
</comment>
<evidence type="ECO:0000256" key="1">
    <source>
        <dbReference type="SAM" id="MobiDB-lite"/>
    </source>
</evidence>
<dbReference type="EMBL" id="VLKU01000008">
    <property type="protein sequence ID" value="TWI32780.1"/>
    <property type="molecule type" value="Genomic_DNA"/>
</dbReference>